<evidence type="ECO:0000313" key="4">
    <source>
        <dbReference type="Proteomes" id="UP001648503"/>
    </source>
</evidence>
<proteinExistence type="predicted"/>
<accession>A0ABQ8FRK6</accession>
<dbReference type="CDD" id="cd02440">
    <property type="entry name" value="AdoMet_MTases"/>
    <property type="match status" value="1"/>
</dbReference>
<keyword evidence="4" id="KW-1185">Reference proteome</keyword>
<feature type="transmembrane region" description="Helical" evidence="2">
    <location>
        <begin position="44"/>
        <end position="60"/>
    </location>
</feature>
<evidence type="ECO:0000256" key="2">
    <source>
        <dbReference type="SAM" id="Phobius"/>
    </source>
</evidence>
<dbReference type="Proteomes" id="UP001648503">
    <property type="component" value="Unassembled WGS sequence"/>
</dbReference>
<feature type="transmembrane region" description="Helical" evidence="2">
    <location>
        <begin position="187"/>
        <end position="205"/>
    </location>
</feature>
<comment type="caution">
    <text evidence="3">The sequence shown here is derived from an EMBL/GenBank/DDBJ whole genome shotgun (WGS) entry which is preliminary data.</text>
</comment>
<dbReference type="Pfam" id="PF01564">
    <property type="entry name" value="Spermine_synth"/>
    <property type="match status" value="1"/>
</dbReference>
<keyword evidence="1" id="KW-0620">Polyamine biosynthesis</keyword>
<dbReference type="NCBIfam" id="NF037959">
    <property type="entry name" value="MFS_SpdSyn"/>
    <property type="match status" value="1"/>
</dbReference>
<evidence type="ECO:0000313" key="3">
    <source>
        <dbReference type="EMBL" id="KAH6601392.1"/>
    </source>
</evidence>
<name>A0ABQ8FRK6_9FUNG</name>
<feature type="transmembrane region" description="Helical" evidence="2">
    <location>
        <begin position="67"/>
        <end position="85"/>
    </location>
</feature>
<protein>
    <recommendedName>
        <fullName evidence="5">PABS domain-containing protein</fullName>
    </recommendedName>
</protein>
<organism evidence="3 4">
    <name type="scientific">Batrachochytrium salamandrivorans</name>
    <dbReference type="NCBI Taxonomy" id="1357716"/>
    <lineage>
        <taxon>Eukaryota</taxon>
        <taxon>Fungi</taxon>
        <taxon>Fungi incertae sedis</taxon>
        <taxon>Chytridiomycota</taxon>
        <taxon>Chytridiomycota incertae sedis</taxon>
        <taxon>Chytridiomycetes</taxon>
        <taxon>Rhizophydiales</taxon>
        <taxon>Rhizophydiales incertae sedis</taxon>
        <taxon>Batrachochytrium</taxon>
    </lineage>
</organism>
<feature type="transmembrane region" description="Helical" evidence="2">
    <location>
        <begin position="155"/>
        <end position="175"/>
    </location>
</feature>
<sequence>MLKSFLITAWCAVAVTISNSATLTILAPYYGHYLSSQVLPSAHLIASITLLLFSWIWRIFSKRYNHHYLIALTPAVIVSIPSFASETAAFSGNLGPHVGPVVSGLPAILATSFVLVWISSKYGLVQSGLFVLLIAKAGPHITSWIHSTIPMLSCFAISIAAIMMAIVMVSTYSSADSSARPSSRIGSMKVISLLVVIPLAVGLYANNMSGSIRQCSHSQLSNREPDGKIADYQVLARRESVTGYVAVVNSPTEFGTIRLLRCDHSILGGVYLQYDHDSIFGSFYILDFVRFIKRDVPNSGDNVLSALQLGLGVGITASTLTRVGVVVDVVELDPAVYEYAREYFNLPLPNRVHIGDGRVFIDDLATENSYDYVLHDVFTGGIVPGTLFSVEAITAVNRILKPNGILALNYVGRLDTNATSAVLKTIKAVFPFIQGYVESNAAMEKNASGDLYNMVFFASHAPIEFSDPAEKDLQVGGVYADMLRSFKNLRIDDAMLDSHHSIEVITDLYNPLAQLQVESAYQHWKVMRQLFPSEFWALLF</sequence>
<feature type="transmembrane region" description="Helical" evidence="2">
    <location>
        <begin position="130"/>
        <end position="149"/>
    </location>
</feature>
<dbReference type="PANTHER" id="PTHR43317:SF1">
    <property type="entry name" value="THERMOSPERMINE SYNTHASE ACAULIS5"/>
    <property type="match status" value="1"/>
</dbReference>
<feature type="transmembrane region" description="Helical" evidence="2">
    <location>
        <begin position="97"/>
        <end position="118"/>
    </location>
</feature>
<dbReference type="Gene3D" id="3.40.50.150">
    <property type="entry name" value="Vaccinia Virus protein VP39"/>
    <property type="match status" value="1"/>
</dbReference>
<keyword evidence="2" id="KW-0812">Transmembrane</keyword>
<dbReference type="EMBL" id="JAFCIX010000010">
    <property type="protein sequence ID" value="KAH6601392.1"/>
    <property type="molecule type" value="Genomic_DNA"/>
</dbReference>
<keyword evidence="2" id="KW-0472">Membrane</keyword>
<keyword evidence="2" id="KW-1133">Transmembrane helix</keyword>
<dbReference type="SUPFAM" id="SSF53335">
    <property type="entry name" value="S-adenosyl-L-methionine-dependent methyltransferases"/>
    <property type="match status" value="1"/>
</dbReference>
<evidence type="ECO:0000256" key="1">
    <source>
        <dbReference type="ARBA" id="ARBA00023115"/>
    </source>
</evidence>
<gene>
    <name evidence="3" type="ORF">BASA50_001662</name>
</gene>
<reference evidence="3 4" key="1">
    <citation type="submission" date="2021-02" db="EMBL/GenBank/DDBJ databases">
        <title>Variation within the Batrachochytrium salamandrivorans European outbreak.</title>
        <authorList>
            <person name="Kelly M."/>
            <person name="Pasmans F."/>
            <person name="Shea T.P."/>
            <person name="Munoz J.F."/>
            <person name="Carranza S."/>
            <person name="Cuomo C.A."/>
            <person name="Martel A."/>
        </authorList>
    </citation>
    <scope>NUCLEOTIDE SEQUENCE [LARGE SCALE GENOMIC DNA]</scope>
    <source>
        <strain evidence="3 4">AMFP18/2</strain>
    </source>
</reference>
<evidence type="ECO:0008006" key="5">
    <source>
        <dbReference type="Google" id="ProtNLM"/>
    </source>
</evidence>
<dbReference type="PANTHER" id="PTHR43317">
    <property type="entry name" value="THERMOSPERMINE SYNTHASE ACAULIS5"/>
    <property type="match status" value="1"/>
</dbReference>
<dbReference type="InterPro" id="IPR029063">
    <property type="entry name" value="SAM-dependent_MTases_sf"/>
</dbReference>